<evidence type="ECO:0000256" key="4">
    <source>
        <dbReference type="ARBA" id="ARBA00023004"/>
    </source>
</evidence>
<evidence type="ECO:0000256" key="1">
    <source>
        <dbReference type="ARBA" id="ARBA00022714"/>
    </source>
</evidence>
<dbReference type="EMBL" id="JACIDT010000001">
    <property type="protein sequence ID" value="MBB3924541.1"/>
    <property type="molecule type" value="Genomic_DNA"/>
</dbReference>
<dbReference type="GO" id="GO:0005737">
    <property type="term" value="C:cytoplasm"/>
    <property type="evidence" value="ECO:0007669"/>
    <property type="project" value="TreeGrafter"/>
</dbReference>
<dbReference type="PROSITE" id="PS51296">
    <property type="entry name" value="RIESKE"/>
    <property type="match status" value="1"/>
</dbReference>
<dbReference type="PANTHER" id="PTHR21266:SF19">
    <property type="entry name" value="CHLOROPHYLLIDE A OXYGENASE, CHLOROPLASTIC"/>
    <property type="match status" value="1"/>
</dbReference>
<evidence type="ECO:0000313" key="8">
    <source>
        <dbReference type="Proteomes" id="UP000571950"/>
    </source>
</evidence>
<name>A0A7W6BCW4_9SPHN</name>
<keyword evidence="7" id="KW-0489">Methyltransferase</keyword>
<dbReference type="SUPFAM" id="SSF55961">
    <property type="entry name" value="Bet v1-like"/>
    <property type="match status" value="1"/>
</dbReference>
<dbReference type="GO" id="GO:0018489">
    <property type="term" value="F:vanillate monooxygenase activity"/>
    <property type="evidence" value="ECO:0007669"/>
    <property type="project" value="UniProtKB-EC"/>
</dbReference>
<dbReference type="EC" id="1.14.13.82" evidence="7"/>
<keyword evidence="8" id="KW-1185">Reference proteome</keyword>
<accession>A0A7W6BCW4</accession>
<dbReference type="RefSeq" id="WP_188070108.1">
    <property type="nucleotide sequence ID" value="NZ_BSPS01000087.1"/>
</dbReference>
<dbReference type="Gene3D" id="2.102.10.10">
    <property type="entry name" value="Rieske [2Fe-2S] iron-sulphur domain"/>
    <property type="match status" value="1"/>
</dbReference>
<evidence type="ECO:0000256" key="5">
    <source>
        <dbReference type="ARBA" id="ARBA00023014"/>
    </source>
</evidence>
<evidence type="ECO:0000259" key="6">
    <source>
        <dbReference type="PROSITE" id="PS51296"/>
    </source>
</evidence>
<dbReference type="AlphaFoldDB" id="A0A7W6BCW4"/>
<feature type="domain" description="Rieske" evidence="6">
    <location>
        <begin position="12"/>
        <end position="113"/>
    </location>
</feature>
<dbReference type="Proteomes" id="UP000571950">
    <property type="component" value="Unassembled WGS sequence"/>
</dbReference>
<organism evidence="7 8">
    <name type="scientific">Sphingobium jiangsuense</name>
    <dbReference type="NCBI Taxonomy" id="870476"/>
    <lineage>
        <taxon>Bacteria</taxon>
        <taxon>Pseudomonadati</taxon>
        <taxon>Pseudomonadota</taxon>
        <taxon>Alphaproteobacteria</taxon>
        <taxon>Sphingomonadales</taxon>
        <taxon>Sphingomonadaceae</taxon>
        <taxon>Sphingobium</taxon>
    </lineage>
</organism>
<keyword evidence="1" id="KW-0001">2Fe-2S</keyword>
<dbReference type="InterPro" id="IPR050584">
    <property type="entry name" value="Cholesterol_7-desaturase"/>
</dbReference>
<dbReference type="InterPro" id="IPR036922">
    <property type="entry name" value="Rieske_2Fe-2S_sf"/>
</dbReference>
<dbReference type="GO" id="GO:0046872">
    <property type="term" value="F:metal ion binding"/>
    <property type="evidence" value="ECO:0007669"/>
    <property type="project" value="UniProtKB-KW"/>
</dbReference>
<dbReference type="PANTHER" id="PTHR21266">
    <property type="entry name" value="IRON-SULFUR DOMAIN CONTAINING PROTEIN"/>
    <property type="match status" value="1"/>
</dbReference>
<dbReference type="Gene3D" id="3.90.380.10">
    <property type="entry name" value="Naphthalene 1,2-dioxygenase Alpha Subunit, Chain A, domain 1"/>
    <property type="match status" value="1"/>
</dbReference>
<evidence type="ECO:0000256" key="2">
    <source>
        <dbReference type="ARBA" id="ARBA00022723"/>
    </source>
</evidence>
<sequence>MAQAPRYLRNCWYVAAHLDELENKDLLARTLLEEPVVLLKTETGRWHALADRCPHRFAPLSMDSCDKGIVVCAYHGLAFDGAGNCVHNPHGPVTGSLAVKSYPLALRGPLVWIWMGDPALAETTPAPSYEWLENGSHHIGLGYLHGLANYQLMADNILDLSHIEYLHPILGTEAVSKAKVEVETTPDSIVTTRHMVDELLSEPLARTYRAEGARVDRELRVEWRAPSLMELTVTICPQSPPGAPPRGSRTLHLFTPETSGSTHYFYVSGMSKSDTSEQIASGFRAALEKAFVHEDKPMIDAQQRRIGPECDIMDMGPAMLSIDKAPVLARRRLRQRIDNERIFRDG</sequence>
<proteinExistence type="predicted"/>
<evidence type="ECO:0000256" key="3">
    <source>
        <dbReference type="ARBA" id="ARBA00023002"/>
    </source>
</evidence>
<dbReference type="Pfam" id="PF00355">
    <property type="entry name" value="Rieske"/>
    <property type="match status" value="1"/>
</dbReference>
<dbReference type="GO" id="GO:0008168">
    <property type="term" value="F:methyltransferase activity"/>
    <property type="evidence" value="ECO:0007669"/>
    <property type="project" value="UniProtKB-KW"/>
</dbReference>
<comment type="caution">
    <text evidence="7">The sequence shown here is derived from an EMBL/GenBank/DDBJ whole genome shotgun (WGS) entry which is preliminary data.</text>
</comment>
<keyword evidence="2" id="KW-0479">Metal-binding</keyword>
<keyword evidence="7" id="KW-0503">Monooxygenase</keyword>
<dbReference type="InterPro" id="IPR044043">
    <property type="entry name" value="VanA_C_cat"/>
</dbReference>
<reference evidence="7 8" key="1">
    <citation type="submission" date="2020-08" db="EMBL/GenBank/DDBJ databases">
        <title>Genomic Encyclopedia of Type Strains, Phase IV (KMG-IV): sequencing the most valuable type-strain genomes for metagenomic binning, comparative biology and taxonomic classification.</title>
        <authorList>
            <person name="Goeker M."/>
        </authorList>
    </citation>
    <scope>NUCLEOTIDE SEQUENCE [LARGE SCALE GENOMIC DNA]</scope>
    <source>
        <strain evidence="7 8">DSM 26189</strain>
    </source>
</reference>
<dbReference type="GO" id="GO:0032259">
    <property type="term" value="P:methylation"/>
    <property type="evidence" value="ECO:0007669"/>
    <property type="project" value="UniProtKB-KW"/>
</dbReference>
<evidence type="ECO:0000313" key="7">
    <source>
        <dbReference type="EMBL" id="MBB3924541.1"/>
    </source>
</evidence>
<keyword evidence="7" id="KW-0808">Transferase</keyword>
<dbReference type="Pfam" id="PF19112">
    <property type="entry name" value="VanA_C"/>
    <property type="match status" value="1"/>
</dbReference>
<gene>
    <name evidence="7" type="ORF">GGR43_000235</name>
</gene>
<dbReference type="GO" id="GO:0051537">
    <property type="term" value="F:2 iron, 2 sulfur cluster binding"/>
    <property type="evidence" value="ECO:0007669"/>
    <property type="project" value="UniProtKB-KW"/>
</dbReference>
<keyword evidence="3 7" id="KW-0560">Oxidoreductase</keyword>
<dbReference type="SUPFAM" id="SSF50022">
    <property type="entry name" value="ISP domain"/>
    <property type="match status" value="1"/>
</dbReference>
<keyword evidence="5" id="KW-0411">Iron-sulfur</keyword>
<dbReference type="InterPro" id="IPR017941">
    <property type="entry name" value="Rieske_2Fe-2S"/>
</dbReference>
<protein>
    <submittedName>
        <fullName evidence="7">Vanillate O-demethylase monooxygenase subunit</fullName>
        <ecNumber evidence="7">1.14.13.82</ecNumber>
    </submittedName>
</protein>
<keyword evidence="4" id="KW-0408">Iron</keyword>